<protein>
    <recommendedName>
        <fullName evidence="8">Polysaccharide chain length determinant N-terminal domain-containing protein</fullName>
    </recommendedName>
</protein>
<evidence type="ECO:0000256" key="5">
    <source>
        <dbReference type="ARBA" id="ARBA00022989"/>
    </source>
</evidence>
<sequence length="242" mass="27159">MEQRIDLQKFLQIVKNRAVTILVTTLFIASIAVIASIYFVKPSYEATEYIIVGKEQNENSYTENQELIRILASAVDLIKSPIVLNAVRAELDNQDSLKELEEKISVQNNKDSQIIHIIIKESDPERSKQMAYAVGNVSVKKLNELLNVKNLKIVSKSETDISVKQVGNPLFNIAIGLFVGLFLGIVLSMLREYLDNSIQDESDVEQLLGLPVLGTVHVKEKQRFTISHPPIMKQRGELSARG</sequence>
<evidence type="ECO:0000256" key="1">
    <source>
        <dbReference type="ARBA" id="ARBA00004651"/>
    </source>
</evidence>
<keyword evidence="3" id="KW-1003">Cell membrane</keyword>
<feature type="transmembrane region" description="Helical" evidence="7">
    <location>
        <begin position="21"/>
        <end position="40"/>
    </location>
</feature>
<reference evidence="10" key="1">
    <citation type="submission" date="2016-01" db="EMBL/GenBank/DDBJ databases">
        <title>Draft genome of Chromobacterium sp. F49.</title>
        <authorList>
            <person name="Hong K.W."/>
        </authorList>
    </citation>
    <scope>NUCLEOTIDE SEQUENCE [LARGE SCALE GENOMIC DNA]</scope>
    <source>
        <strain evidence="10">P7IIIA</strain>
    </source>
</reference>
<evidence type="ECO:0000313" key="9">
    <source>
        <dbReference type="EMBL" id="KZE64050.1"/>
    </source>
</evidence>
<keyword evidence="6 7" id="KW-0472">Membrane</keyword>
<evidence type="ECO:0000256" key="7">
    <source>
        <dbReference type="SAM" id="Phobius"/>
    </source>
</evidence>
<dbReference type="PANTHER" id="PTHR32309:SF13">
    <property type="entry name" value="FERRIC ENTEROBACTIN TRANSPORT PROTEIN FEPE"/>
    <property type="match status" value="1"/>
</dbReference>
<comment type="caution">
    <text evidence="9">The sequence shown here is derived from an EMBL/GenBank/DDBJ whole genome shotgun (WGS) entry which is preliminary data.</text>
</comment>
<dbReference type="Pfam" id="PF02706">
    <property type="entry name" value="Wzz"/>
    <property type="match status" value="1"/>
</dbReference>
<gene>
    <name evidence="9" type="ORF">AWM68_13160</name>
</gene>
<evidence type="ECO:0000259" key="8">
    <source>
        <dbReference type="Pfam" id="PF02706"/>
    </source>
</evidence>
<dbReference type="AlphaFoldDB" id="A0A165MZJ7"/>
<dbReference type="Proteomes" id="UP000076567">
    <property type="component" value="Unassembled WGS sequence"/>
</dbReference>
<dbReference type="GO" id="GO:0004713">
    <property type="term" value="F:protein tyrosine kinase activity"/>
    <property type="evidence" value="ECO:0007669"/>
    <property type="project" value="TreeGrafter"/>
</dbReference>
<dbReference type="InterPro" id="IPR050445">
    <property type="entry name" value="Bact_polysacc_biosynth/exp"/>
</dbReference>
<evidence type="ECO:0000313" key="10">
    <source>
        <dbReference type="Proteomes" id="UP000076567"/>
    </source>
</evidence>
<feature type="domain" description="Polysaccharide chain length determinant N-terminal" evidence="8">
    <location>
        <begin position="4"/>
        <end position="91"/>
    </location>
</feature>
<dbReference type="InterPro" id="IPR003856">
    <property type="entry name" value="LPS_length_determ_N"/>
</dbReference>
<organism evidence="9 10">
    <name type="scientific">Fictibacillus phosphorivorans</name>
    <dbReference type="NCBI Taxonomy" id="1221500"/>
    <lineage>
        <taxon>Bacteria</taxon>
        <taxon>Bacillati</taxon>
        <taxon>Bacillota</taxon>
        <taxon>Bacilli</taxon>
        <taxon>Bacillales</taxon>
        <taxon>Fictibacillaceae</taxon>
        <taxon>Fictibacillus</taxon>
    </lineage>
</organism>
<keyword evidence="4 7" id="KW-0812">Transmembrane</keyword>
<evidence type="ECO:0000256" key="6">
    <source>
        <dbReference type="ARBA" id="ARBA00023136"/>
    </source>
</evidence>
<dbReference type="EMBL" id="LRFC01000038">
    <property type="protein sequence ID" value="KZE64050.1"/>
    <property type="molecule type" value="Genomic_DNA"/>
</dbReference>
<comment type="similarity">
    <text evidence="2">Belongs to the CpsC/CapA family.</text>
</comment>
<accession>A0A165MZJ7</accession>
<evidence type="ECO:0000256" key="4">
    <source>
        <dbReference type="ARBA" id="ARBA00022692"/>
    </source>
</evidence>
<dbReference type="PANTHER" id="PTHR32309">
    <property type="entry name" value="TYROSINE-PROTEIN KINASE"/>
    <property type="match status" value="1"/>
</dbReference>
<keyword evidence="10" id="KW-1185">Reference proteome</keyword>
<proteinExistence type="inferred from homology"/>
<dbReference type="GO" id="GO:0005886">
    <property type="term" value="C:plasma membrane"/>
    <property type="evidence" value="ECO:0007669"/>
    <property type="project" value="UniProtKB-SubCell"/>
</dbReference>
<comment type="subcellular location">
    <subcellularLocation>
        <location evidence="1">Cell membrane</location>
        <topology evidence="1">Multi-pass membrane protein</topology>
    </subcellularLocation>
</comment>
<keyword evidence="5 7" id="KW-1133">Transmembrane helix</keyword>
<evidence type="ECO:0000256" key="2">
    <source>
        <dbReference type="ARBA" id="ARBA00006683"/>
    </source>
</evidence>
<name>A0A165MZJ7_9BACL</name>
<feature type="transmembrane region" description="Helical" evidence="7">
    <location>
        <begin position="170"/>
        <end position="190"/>
    </location>
</feature>
<evidence type="ECO:0000256" key="3">
    <source>
        <dbReference type="ARBA" id="ARBA00022475"/>
    </source>
</evidence>
<dbReference type="RefSeq" id="WP_066245032.1">
    <property type="nucleotide sequence ID" value="NZ_LRFC01000038.1"/>
</dbReference>